<dbReference type="AlphaFoldDB" id="A0A511T498"/>
<organism evidence="1 4">
    <name type="scientific">Myxococcus fulvus</name>
    <dbReference type="NCBI Taxonomy" id="33"/>
    <lineage>
        <taxon>Bacteria</taxon>
        <taxon>Pseudomonadati</taxon>
        <taxon>Myxococcota</taxon>
        <taxon>Myxococcia</taxon>
        <taxon>Myxococcales</taxon>
        <taxon>Cystobacterineae</taxon>
        <taxon>Myxococcaceae</taxon>
        <taxon>Myxococcus</taxon>
    </lineage>
</organism>
<dbReference type="Gene3D" id="3.40.47.10">
    <property type="match status" value="1"/>
</dbReference>
<proteinExistence type="predicted"/>
<dbReference type="EMBL" id="FOIB01000005">
    <property type="protein sequence ID" value="SEU14036.1"/>
    <property type="molecule type" value="Genomic_DNA"/>
</dbReference>
<dbReference type="RefSeq" id="WP_074954974.1">
    <property type="nucleotide sequence ID" value="NZ_BJXR01000031.1"/>
</dbReference>
<keyword evidence="3" id="KW-1185">Reference proteome</keyword>
<evidence type="ECO:0000313" key="1">
    <source>
        <dbReference type="EMBL" id="GEN08985.1"/>
    </source>
</evidence>
<dbReference type="GO" id="GO:0016746">
    <property type="term" value="F:acyltransferase activity"/>
    <property type="evidence" value="ECO:0007669"/>
    <property type="project" value="InterPro"/>
</dbReference>
<sequence>MSPPRRLDSAHYGGRWGSAPVIVGTAAWNGLAFAPYQTWAFRRAELSAYAETPFRAPNGKRVTMAPIRTLPTRDSGAERLVPIATRTLTQLLTNLEELPPDATVALVLCLPERMGERTQEGFATQRRQVEKALVRLLEERDLRPVVHVVPRGHASLAFGLIEAGEALRSRKVDIALVGGVDTYYDPDVVQTLIDQQRIFDGENLDTFVGGEGAAFCALTRTDVAKRTKWPVLARLDTVATDVELATQDNDVPCMAAALTRAGRVVSERLREERRTLDWWLSDMTAEELRVHEFKLAWPRVAHDVMPPEATLEYLSECLGDLGAAAMPTGLAIAVEGMLRGDPGAATCLLTGSSAGGARGVVLLSREP</sequence>
<dbReference type="OrthoDB" id="3078238at2"/>
<accession>A0A511T498</accession>
<protein>
    <submittedName>
        <fullName evidence="2">3-oxoacyl-[acyl-carrier-protein] synthase-1</fullName>
    </submittedName>
    <submittedName>
        <fullName evidence="1">Beta-ketoacyl synthase</fullName>
    </submittedName>
</protein>
<dbReference type="Proteomes" id="UP000321514">
    <property type="component" value="Unassembled WGS sequence"/>
</dbReference>
<evidence type="ECO:0000313" key="2">
    <source>
        <dbReference type="EMBL" id="SEU14036.1"/>
    </source>
</evidence>
<reference evidence="2 3" key="1">
    <citation type="submission" date="2016-10" db="EMBL/GenBank/DDBJ databases">
        <authorList>
            <person name="Varghese N."/>
            <person name="Submissions S."/>
        </authorList>
    </citation>
    <scope>NUCLEOTIDE SEQUENCE [LARGE SCALE GENOMIC DNA]</scope>
    <source>
        <strain evidence="2 3">DSM 16525</strain>
    </source>
</reference>
<evidence type="ECO:0000313" key="3">
    <source>
        <dbReference type="Proteomes" id="UP000183760"/>
    </source>
</evidence>
<dbReference type="Proteomes" id="UP000183760">
    <property type="component" value="Unassembled WGS sequence"/>
</dbReference>
<evidence type="ECO:0000313" key="4">
    <source>
        <dbReference type="Proteomes" id="UP000321514"/>
    </source>
</evidence>
<reference evidence="1 4" key="2">
    <citation type="submission" date="2019-07" db="EMBL/GenBank/DDBJ databases">
        <title>Whole genome shotgun sequence of Myxococcus fulvus NBRC 100333.</title>
        <authorList>
            <person name="Hosoyama A."/>
            <person name="Uohara A."/>
            <person name="Ohji S."/>
            <person name="Ichikawa N."/>
        </authorList>
    </citation>
    <scope>NUCLEOTIDE SEQUENCE [LARGE SCALE GENOMIC DNA]</scope>
    <source>
        <strain evidence="1 4">NBRC 100333</strain>
    </source>
</reference>
<dbReference type="EMBL" id="BJXR01000031">
    <property type="protein sequence ID" value="GEN08985.1"/>
    <property type="molecule type" value="Genomic_DNA"/>
</dbReference>
<dbReference type="SUPFAM" id="SSF53901">
    <property type="entry name" value="Thiolase-like"/>
    <property type="match status" value="1"/>
</dbReference>
<comment type="caution">
    <text evidence="1">The sequence shown here is derived from an EMBL/GenBank/DDBJ whole genome shotgun (WGS) entry which is preliminary data.</text>
</comment>
<name>A0A511T498_MYXFU</name>
<gene>
    <name evidence="1" type="ORF">MFU01_40220</name>
    <name evidence="2" type="ORF">SAMN05443572_105242</name>
</gene>
<dbReference type="STRING" id="1334629.MFUL124B02_26430"/>
<dbReference type="InterPro" id="IPR016039">
    <property type="entry name" value="Thiolase-like"/>
</dbReference>